<sequence length="71" mass="8213">IGRWDRGRREGGRVCLVLSISFLPSLHLLVFSRLFEPFGYRIPQMAGSLSLLWPISIVRCRGRRRPFEAGR</sequence>
<evidence type="ECO:0000256" key="1">
    <source>
        <dbReference type="SAM" id="Phobius"/>
    </source>
</evidence>
<dbReference type="Proteomes" id="UP001432027">
    <property type="component" value="Unassembled WGS sequence"/>
</dbReference>
<name>A0AAV5U005_9BILA</name>
<feature type="transmembrane region" description="Helical" evidence="1">
    <location>
        <begin position="12"/>
        <end position="32"/>
    </location>
</feature>
<dbReference type="AlphaFoldDB" id="A0AAV5U005"/>
<protein>
    <recommendedName>
        <fullName evidence="4">G protein-coupled receptor</fullName>
    </recommendedName>
</protein>
<keyword evidence="3" id="KW-1185">Reference proteome</keyword>
<gene>
    <name evidence="2" type="ORF">PENTCL1PPCAC_22343</name>
</gene>
<evidence type="ECO:0000313" key="2">
    <source>
        <dbReference type="EMBL" id="GMT00169.1"/>
    </source>
</evidence>
<feature type="non-terminal residue" evidence="2">
    <location>
        <position position="71"/>
    </location>
</feature>
<keyword evidence="1" id="KW-1133">Transmembrane helix</keyword>
<organism evidence="2 3">
    <name type="scientific">Pristionchus entomophagus</name>
    <dbReference type="NCBI Taxonomy" id="358040"/>
    <lineage>
        <taxon>Eukaryota</taxon>
        <taxon>Metazoa</taxon>
        <taxon>Ecdysozoa</taxon>
        <taxon>Nematoda</taxon>
        <taxon>Chromadorea</taxon>
        <taxon>Rhabditida</taxon>
        <taxon>Rhabditina</taxon>
        <taxon>Diplogasteromorpha</taxon>
        <taxon>Diplogasteroidea</taxon>
        <taxon>Neodiplogasteridae</taxon>
        <taxon>Pristionchus</taxon>
    </lineage>
</organism>
<dbReference type="EMBL" id="BTSX01000005">
    <property type="protein sequence ID" value="GMT00169.1"/>
    <property type="molecule type" value="Genomic_DNA"/>
</dbReference>
<feature type="non-terminal residue" evidence="2">
    <location>
        <position position="1"/>
    </location>
</feature>
<accession>A0AAV5U005</accession>
<keyword evidence="1" id="KW-0472">Membrane</keyword>
<comment type="caution">
    <text evidence="2">The sequence shown here is derived from an EMBL/GenBank/DDBJ whole genome shotgun (WGS) entry which is preliminary data.</text>
</comment>
<proteinExistence type="predicted"/>
<keyword evidence="1" id="KW-0812">Transmembrane</keyword>
<reference evidence="2" key="1">
    <citation type="submission" date="2023-10" db="EMBL/GenBank/DDBJ databases">
        <title>Genome assembly of Pristionchus species.</title>
        <authorList>
            <person name="Yoshida K."/>
            <person name="Sommer R.J."/>
        </authorList>
    </citation>
    <scope>NUCLEOTIDE SEQUENCE</scope>
    <source>
        <strain evidence="2">RS0144</strain>
    </source>
</reference>
<evidence type="ECO:0000313" key="3">
    <source>
        <dbReference type="Proteomes" id="UP001432027"/>
    </source>
</evidence>
<evidence type="ECO:0008006" key="4">
    <source>
        <dbReference type="Google" id="ProtNLM"/>
    </source>
</evidence>